<dbReference type="EMBL" id="JACQWF010000091">
    <property type="protein sequence ID" value="MBI4595128.1"/>
    <property type="molecule type" value="Genomic_DNA"/>
</dbReference>
<evidence type="ECO:0000313" key="1">
    <source>
        <dbReference type="EMBL" id="MBI4595128.1"/>
    </source>
</evidence>
<dbReference type="Pfam" id="PF11848">
    <property type="entry name" value="DUF3368"/>
    <property type="match status" value="1"/>
</dbReference>
<protein>
    <submittedName>
        <fullName evidence="1">DUF3368 domain-containing protein</fullName>
    </submittedName>
</protein>
<accession>A0A933GJS8</accession>
<dbReference type="Proteomes" id="UP000772181">
    <property type="component" value="Unassembled WGS sequence"/>
</dbReference>
<evidence type="ECO:0000313" key="2">
    <source>
        <dbReference type="Proteomes" id="UP000772181"/>
    </source>
</evidence>
<dbReference type="InterPro" id="IPR021799">
    <property type="entry name" value="PIN-like_prokaryotic"/>
</dbReference>
<comment type="caution">
    <text evidence="1">The sequence shown here is derived from an EMBL/GenBank/DDBJ whole genome shotgun (WGS) entry which is preliminary data.</text>
</comment>
<dbReference type="PANTHER" id="PTHR39550:SF1">
    <property type="entry name" value="SLL0658 PROTEIN"/>
    <property type="match status" value="1"/>
</dbReference>
<name>A0A933GJS8_UNCTE</name>
<dbReference type="PANTHER" id="PTHR39550">
    <property type="entry name" value="SLL0658 PROTEIN"/>
    <property type="match status" value="1"/>
</dbReference>
<sequence>MSRVCDSGPFIHLAQVNQFQLLKAFFRELEIHRIVHDEVITEGKGRPGERELREAIYQGWVKIETLLDQRLQTHLISQGLSGQDALVLALAMEKKAEILICDDPLVRKVAIENGLKIIGTVGILIHARLNGFIPNLKTLLNTLMDQGFHLDSQGAVYKEALKKVGEI</sequence>
<gene>
    <name evidence="1" type="ORF">HY730_01990</name>
</gene>
<proteinExistence type="predicted"/>
<organism evidence="1 2">
    <name type="scientific">Tectimicrobiota bacterium</name>
    <dbReference type="NCBI Taxonomy" id="2528274"/>
    <lineage>
        <taxon>Bacteria</taxon>
        <taxon>Pseudomonadati</taxon>
        <taxon>Nitrospinota/Tectimicrobiota group</taxon>
        <taxon>Candidatus Tectimicrobiota</taxon>
    </lineage>
</organism>
<dbReference type="AlphaFoldDB" id="A0A933GJS8"/>
<reference evidence="1" key="1">
    <citation type="submission" date="2020-07" db="EMBL/GenBank/DDBJ databases">
        <title>Huge and variable diversity of episymbiotic CPR bacteria and DPANN archaea in groundwater ecosystems.</title>
        <authorList>
            <person name="He C.Y."/>
            <person name="Keren R."/>
            <person name="Whittaker M."/>
            <person name="Farag I.F."/>
            <person name="Doudna J."/>
            <person name="Cate J.H.D."/>
            <person name="Banfield J.F."/>
        </authorList>
    </citation>
    <scope>NUCLEOTIDE SEQUENCE</scope>
    <source>
        <strain evidence="1">NC_groundwater_1482_Ag_S-0.65um_47_24</strain>
    </source>
</reference>